<evidence type="ECO:0000313" key="3">
    <source>
        <dbReference type="EMBL" id="MBO1320015.1"/>
    </source>
</evidence>
<dbReference type="Proteomes" id="UP000664417">
    <property type="component" value="Unassembled WGS sequence"/>
</dbReference>
<dbReference type="InterPro" id="IPR017703">
    <property type="entry name" value="YgfZ/GCV_T_CS"/>
</dbReference>
<evidence type="ECO:0000256" key="1">
    <source>
        <dbReference type="ARBA" id="ARBA00022946"/>
    </source>
</evidence>
<dbReference type="PIRSF" id="PIRSF006487">
    <property type="entry name" value="GcvT"/>
    <property type="match status" value="1"/>
</dbReference>
<proteinExistence type="predicted"/>
<dbReference type="EMBL" id="JAFREP010000015">
    <property type="protein sequence ID" value="MBO1320015.1"/>
    <property type="molecule type" value="Genomic_DNA"/>
</dbReference>
<evidence type="ECO:0000259" key="2">
    <source>
        <dbReference type="Pfam" id="PF01571"/>
    </source>
</evidence>
<dbReference type="AlphaFoldDB" id="A0A8J7QH19"/>
<dbReference type="PANTHER" id="PTHR22602:SF0">
    <property type="entry name" value="TRANSFERASE CAF17, MITOCHONDRIAL-RELATED"/>
    <property type="match status" value="1"/>
</dbReference>
<keyword evidence="1" id="KW-0809">Transit peptide</keyword>
<dbReference type="PANTHER" id="PTHR22602">
    <property type="entry name" value="TRANSFERASE CAF17, MITOCHONDRIAL-RELATED"/>
    <property type="match status" value="1"/>
</dbReference>
<accession>A0A8J7QH19</accession>
<dbReference type="RefSeq" id="WP_207859969.1">
    <property type="nucleotide sequence ID" value="NZ_JAFREP010000015.1"/>
</dbReference>
<dbReference type="GO" id="GO:0016226">
    <property type="term" value="P:iron-sulfur cluster assembly"/>
    <property type="evidence" value="ECO:0007669"/>
    <property type="project" value="TreeGrafter"/>
</dbReference>
<comment type="caution">
    <text evidence="3">The sequence shown here is derived from an EMBL/GenBank/DDBJ whole genome shotgun (WGS) entry which is preliminary data.</text>
</comment>
<dbReference type="InterPro" id="IPR027266">
    <property type="entry name" value="TrmE/GcvT-like"/>
</dbReference>
<evidence type="ECO:0000313" key="4">
    <source>
        <dbReference type="Proteomes" id="UP000664417"/>
    </source>
</evidence>
<gene>
    <name evidence="3" type="ORF">J3U88_16190</name>
</gene>
<dbReference type="InterPro" id="IPR045179">
    <property type="entry name" value="YgfZ/GcvT"/>
</dbReference>
<dbReference type="NCBIfam" id="TIGR03317">
    <property type="entry name" value="ygfZ_signature"/>
    <property type="match status" value="1"/>
</dbReference>
<dbReference type="Pfam" id="PF01571">
    <property type="entry name" value="GCV_T"/>
    <property type="match status" value="1"/>
</dbReference>
<dbReference type="InterPro" id="IPR006222">
    <property type="entry name" value="GCVT_N"/>
</dbReference>
<dbReference type="Gene3D" id="3.30.1360.120">
    <property type="entry name" value="Probable tRNA modification gtpase trme, domain 1"/>
    <property type="match status" value="1"/>
</dbReference>
<protein>
    <recommendedName>
        <fullName evidence="2">GCVT N-terminal domain-containing protein</fullName>
    </recommendedName>
</protein>
<sequence length="330" mass="36165">MNQQSGRPDQILDTQGDYQLSANYGSAEYDALQRRAGLVDLTQERLLSLRGRDVFSFLQGMLTQSMQPFPVGEAKPSLLLDASGKVQAKLNLYHLEDNHLVMECPFELRDTIQKNLSRFVIMEDVTIRPLTDYYFFSLQGKEAPLHREALAKIYPHWHFIDHNRCGFGGTDVLCGREEAGDAVTALIDMGLAPIGFNALNRARIEALIAWFGIDMLAGQNPLVCGVSGIAFNKGCYIGQETVAKTNDRGRPPQVLCLVTGDPDGKVGTLPRPLTLEDKPAGSLTSLMNNPERGVSVGLALVKTNYATPGATLNDATGTFFHVTKTVTHKV</sequence>
<organism evidence="3 4">
    <name type="scientific">Acanthopleuribacter pedis</name>
    <dbReference type="NCBI Taxonomy" id="442870"/>
    <lineage>
        <taxon>Bacteria</taxon>
        <taxon>Pseudomonadati</taxon>
        <taxon>Acidobacteriota</taxon>
        <taxon>Holophagae</taxon>
        <taxon>Acanthopleuribacterales</taxon>
        <taxon>Acanthopleuribacteraceae</taxon>
        <taxon>Acanthopleuribacter</taxon>
    </lineage>
</organism>
<feature type="domain" description="GCVT N-terminal" evidence="2">
    <location>
        <begin position="24"/>
        <end position="155"/>
    </location>
</feature>
<keyword evidence="4" id="KW-1185">Reference proteome</keyword>
<dbReference type="SUPFAM" id="SSF103025">
    <property type="entry name" value="Folate-binding domain"/>
    <property type="match status" value="1"/>
</dbReference>
<name>A0A8J7QH19_9BACT</name>
<reference evidence="3" key="1">
    <citation type="submission" date="2021-03" db="EMBL/GenBank/DDBJ databases">
        <authorList>
            <person name="Wang G."/>
        </authorList>
    </citation>
    <scope>NUCLEOTIDE SEQUENCE</scope>
    <source>
        <strain evidence="3">KCTC 12899</strain>
    </source>
</reference>